<keyword evidence="3 9" id="KW-0812">Transmembrane</keyword>
<keyword evidence="5" id="KW-0297">G-protein coupled receptor</keyword>
<evidence type="ECO:0000256" key="3">
    <source>
        <dbReference type="ARBA" id="ARBA00022692"/>
    </source>
</evidence>
<accession>A0A8X8BNV3</accession>
<dbReference type="GO" id="GO:0005886">
    <property type="term" value="C:plasma membrane"/>
    <property type="evidence" value="ECO:0007669"/>
    <property type="project" value="UniProtKB-SubCell"/>
</dbReference>
<evidence type="ECO:0000256" key="5">
    <source>
        <dbReference type="ARBA" id="ARBA00023040"/>
    </source>
</evidence>
<feature type="transmembrane region" description="Helical" evidence="9">
    <location>
        <begin position="259"/>
        <end position="281"/>
    </location>
</feature>
<protein>
    <submittedName>
        <fullName evidence="11">AA2AR protein</fullName>
    </submittedName>
</protein>
<feature type="transmembrane region" description="Helical" evidence="9">
    <location>
        <begin position="34"/>
        <end position="54"/>
    </location>
</feature>
<dbReference type="Gene3D" id="1.20.1070.10">
    <property type="entry name" value="Rhodopsin 7-helix transmembrane proteins"/>
    <property type="match status" value="1"/>
</dbReference>
<name>A0A8X8BNV3_POLSE</name>
<feature type="transmembrane region" description="Helical" evidence="9">
    <location>
        <begin position="230"/>
        <end position="253"/>
    </location>
</feature>
<sequence>MVLLIIAILFGNSVTLAVFLGSKHFRSPQGYLKASLAVADLAVGVFVVPFSVYAEITLLLKENRAISFGDTFQLCTFIGPLFAGCTLVSISTIFLLTIERTMAIVKPLHKGAVITRKRTVVLIFLSWLCSFSLAMSPMLFSEGIELEYNSCSRMCNYAVGVRSRSDTGWNVLLLFPAFDFTLLGSTIVINILSLTTIRQHSQRRQFLAQPEFHSKVSRPSFSDIKAAKTIGTLTVAFTVSFTPIAVFVVGNVIGNEWCIFSFFAFWILTTNSCWNVIIYSVRDQKFRHRAHQLMMVSFMRKDSKELTDTSERQK</sequence>
<gene>
    <name evidence="11" type="primary">Adora2a_1</name>
    <name evidence="11" type="ORF">GTO96_0009809</name>
</gene>
<dbReference type="Proteomes" id="UP000886611">
    <property type="component" value="Unassembled WGS sequence"/>
</dbReference>
<feature type="transmembrane region" description="Helical" evidence="9">
    <location>
        <begin position="6"/>
        <end position="22"/>
    </location>
</feature>
<evidence type="ECO:0000256" key="7">
    <source>
        <dbReference type="ARBA" id="ARBA00023170"/>
    </source>
</evidence>
<proteinExistence type="predicted"/>
<comment type="caution">
    <text evidence="11">The sequence shown here is derived from an EMBL/GenBank/DDBJ whole genome shotgun (WGS) entry which is preliminary data.</text>
</comment>
<dbReference type="SUPFAM" id="SSF81321">
    <property type="entry name" value="Family A G protein-coupled receptor-like"/>
    <property type="match status" value="1"/>
</dbReference>
<dbReference type="GO" id="GO:0001594">
    <property type="term" value="F:trace-amine receptor activity"/>
    <property type="evidence" value="ECO:0007669"/>
    <property type="project" value="TreeGrafter"/>
</dbReference>
<dbReference type="EMBL" id="JAATIS010002524">
    <property type="protein sequence ID" value="KAG2464983.1"/>
    <property type="molecule type" value="Genomic_DNA"/>
</dbReference>
<evidence type="ECO:0000256" key="9">
    <source>
        <dbReference type="SAM" id="Phobius"/>
    </source>
</evidence>
<dbReference type="InterPro" id="IPR017452">
    <property type="entry name" value="GPCR_Rhodpsn_7TM"/>
</dbReference>
<keyword evidence="4 9" id="KW-1133">Transmembrane helix</keyword>
<evidence type="ECO:0000256" key="1">
    <source>
        <dbReference type="ARBA" id="ARBA00004651"/>
    </source>
</evidence>
<evidence type="ECO:0000256" key="8">
    <source>
        <dbReference type="ARBA" id="ARBA00023224"/>
    </source>
</evidence>
<feature type="transmembrane region" description="Helical" evidence="9">
    <location>
        <begin position="77"/>
        <end position="98"/>
    </location>
</feature>
<dbReference type="InterPro" id="IPR000276">
    <property type="entry name" value="GPCR_Rhodpsn"/>
</dbReference>
<dbReference type="PANTHER" id="PTHR24249:SF307">
    <property type="entry name" value="TRACE AMINE-ASSOCIATED RECEPTOR 5"/>
    <property type="match status" value="1"/>
</dbReference>
<feature type="transmembrane region" description="Helical" evidence="9">
    <location>
        <begin position="119"/>
        <end position="140"/>
    </location>
</feature>
<evidence type="ECO:0000259" key="10">
    <source>
        <dbReference type="PROSITE" id="PS50262"/>
    </source>
</evidence>
<dbReference type="PRINTS" id="PR00237">
    <property type="entry name" value="GPCRRHODOPSN"/>
</dbReference>
<keyword evidence="8" id="KW-0807">Transducer</keyword>
<keyword evidence="6 9" id="KW-0472">Membrane</keyword>
<evidence type="ECO:0000256" key="2">
    <source>
        <dbReference type="ARBA" id="ARBA00022475"/>
    </source>
</evidence>
<evidence type="ECO:0000256" key="6">
    <source>
        <dbReference type="ARBA" id="ARBA00023136"/>
    </source>
</evidence>
<evidence type="ECO:0000313" key="12">
    <source>
        <dbReference type="Proteomes" id="UP000886611"/>
    </source>
</evidence>
<comment type="subcellular location">
    <subcellularLocation>
        <location evidence="1">Cell membrane</location>
        <topology evidence="1">Multi-pass membrane protein</topology>
    </subcellularLocation>
</comment>
<feature type="domain" description="G-protein coupled receptors family 1 profile" evidence="10">
    <location>
        <begin position="11"/>
        <end position="279"/>
    </location>
</feature>
<feature type="transmembrane region" description="Helical" evidence="9">
    <location>
        <begin position="171"/>
        <end position="194"/>
    </location>
</feature>
<dbReference type="Pfam" id="PF00001">
    <property type="entry name" value="7tm_1"/>
    <property type="match status" value="1"/>
</dbReference>
<reference evidence="11 12" key="1">
    <citation type="journal article" date="2021" name="Cell">
        <title>Tracing the genetic footprints of vertebrate landing in non-teleost ray-finned fishes.</title>
        <authorList>
            <person name="Bi X."/>
            <person name="Wang K."/>
            <person name="Yang L."/>
            <person name="Pan H."/>
            <person name="Jiang H."/>
            <person name="Wei Q."/>
            <person name="Fang M."/>
            <person name="Yu H."/>
            <person name="Zhu C."/>
            <person name="Cai Y."/>
            <person name="He Y."/>
            <person name="Gan X."/>
            <person name="Zeng H."/>
            <person name="Yu D."/>
            <person name="Zhu Y."/>
            <person name="Jiang H."/>
            <person name="Qiu Q."/>
            <person name="Yang H."/>
            <person name="Zhang Y.E."/>
            <person name="Wang W."/>
            <person name="Zhu M."/>
            <person name="He S."/>
            <person name="Zhang G."/>
        </authorList>
    </citation>
    <scope>NUCLEOTIDE SEQUENCE [LARGE SCALE GENOMIC DNA]</scope>
    <source>
        <strain evidence="11">Bchr_013</strain>
    </source>
</reference>
<dbReference type="AlphaFoldDB" id="A0A8X8BNV3"/>
<dbReference type="CDD" id="cd00637">
    <property type="entry name" value="7tm_classA_rhodopsin-like"/>
    <property type="match status" value="1"/>
</dbReference>
<keyword evidence="7" id="KW-0675">Receptor</keyword>
<keyword evidence="2" id="KW-1003">Cell membrane</keyword>
<keyword evidence="12" id="KW-1185">Reference proteome</keyword>
<dbReference type="InterPro" id="IPR050569">
    <property type="entry name" value="TAAR"/>
</dbReference>
<feature type="non-terminal residue" evidence="11">
    <location>
        <position position="1"/>
    </location>
</feature>
<evidence type="ECO:0000256" key="4">
    <source>
        <dbReference type="ARBA" id="ARBA00022989"/>
    </source>
</evidence>
<feature type="non-terminal residue" evidence="11">
    <location>
        <position position="314"/>
    </location>
</feature>
<dbReference type="PROSITE" id="PS50262">
    <property type="entry name" value="G_PROTEIN_RECEP_F1_2"/>
    <property type="match status" value="1"/>
</dbReference>
<dbReference type="PANTHER" id="PTHR24249">
    <property type="entry name" value="HISTAMINE RECEPTOR-RELATED G-PROTEIN COUPLED RECEPTOR"/>
    <property type="match status" value="1"/>
</dbReference>
<evidence type="ECO:0000313" key="11">
    <source>
        <dbReference type="EMBL" id="KAG2464983.1"/>
    </source>
</evidence>
<organism evidence="11 12">
    <name type="scientific">Polypterus senegalus</name>
    <name type="common">Senegal bichir</name>
    <dbReference type="NCBI Taxonomy" id="55291"/>
    <lineage>
        <taxon>Eukaryota</taxon>
        <taxon>Metazoa</taxon>
        <taxon>Chordata</taxon>
        <taxon>Craniata</taxon>
        <taxon>Vertebrata</taxon>
        <taxon>Euteleostomi</taxon>
        <taxon>Actinopterygii</taxon>
        <taxon>Polypteriformes</taxon>
        <taxon>Polypteridae</taxon>
        <taxon>Polypterus</taxon>
    </lineage>
</organism>